<keyword evidence="1" id="KW-1133">Transmembrane helix</keyword>
<evidence type="ECO:0000256" key="1">
    <source>
        <dbReference type="SAM" id="Phobius"/>
    </source>
</evidence>
<protein>
    <recommendedName>
        <fullName evidence="3">Secreted protein</fullName>
    </recommendedName>
</protein>
<dbReference type="EMBL" id="JARGDH010000002">
    <property type="protein sequence ID" value="KAL0275547.1"/>
    <property type="molecule type" value="Genomic_DNA"/>
</dbReference>
<dbReference type="AlphaFoldDB" id="A0AAW2HZS2"/>
<gene>
    <name evidence="2" type="ORF">PYX00_003365</name>
</gene>
<reference evidence="2" key="1">
    <citation type="journal article" date="2024" name="Gigascience">
        <title>Chromosome-level genome of the poultry shaft louse Menopon gallinae provides insight into the host-switching and adaptive evolution of parasitic lice.</title>
        <authorList>
            <person name="Xu Y."/>
            <person name="Ma L."/>
            <person name="Liu S."/>
            <person name="Liang Y."/>
            <person name="Liu Q."/>
            <person name="He Z."/>
            <person name="Tian L."/>
            <person name="Duan Y."/>
            <person name="Cai W."/>
            <person name="Li H."/>
            <person name="Song F."/>
        </authorList>
    </citation>
    <scope>NUCLEOTIDE SEQUENCE</scope>
    <source>
        <strain evidence="2">Cailab_2023a</strain>
    </source>
</reference>
<sequence>MSGPSKSFAAFCVGLCSDFAAIFVYIFQLPGISRFPCGFPRDIFSLSARYPLSNCGKCYHRAAVTDNGRRAPVIIIHTTPGKEIH</sequence>
<keyword evidence="1" id="KW-0812">Transmembrane</keyword>
<organism evidence="2">
    <name type="scientific">Menopon gallinae</name>
    <name type="common">poultry shaft louse</name>
    <dbReference type="NCBI Taxonomy" id="328185"/>
    <lineage>
        <taxon>Eukaryota</taxon>
        <taxon>Metazoa</taxon>
        <taxon>Ecdysozoa</taxon>
        <taxon>Arthropoda</taxon>
        <taxon>Hexapoda</taxon>
        <taxon>Insecta</taxon>
        <taxon>Pterygota</taxon>
        <taxon>Neoptera</taxon>
        <taxon>Paraneoptera</taxon>
        <taxon>Psocodea</taxon>
        <taxon>Troctomorpha</taxon>
        <taxon>Phthiraptera</taxon>
        <taxon>Amblycera</taxon>
        <taxon>Menoponidae</taxon>
        <taxon>Menopon</taxon>
    </lineage>
</organism>
<accession>A0AAW2HZS2</accession>
<feature type="transmembrane region" description="Helical" evidence="1">
    <location>
        <begin position="7"/>
        <end position="27"/>
    </location>
</feature>
<proteinExistence type="predicted"/>
<name>A0AAW2HZS2_9NEOP</name>
<evidence type="ECO:0008006" key="3">
    <source>
        <dbReference type="Google" id="ProtNLM"/>
    </source>
</evidence>
<evidence type="ECO:0000313" key="2">
    <source>
        <dbReference type="EMBL" id="KAL0275547.1"/>
    </source>
</evidence>
<comment type="caution">
    <text evidence="2">The sequence shown here is derived from an EMBL/GenBank/DDBJ whole genome shotgun (WGS) entry which is preliminary data.</text>
</comment>
<keyword evidence="1" id="KW-0472">Membrane</keyword>